<proteinExistence type="inferred from homology"/>
<dbReference type="EMBL" id="CAUYUJ010016096">
    <property type="protein sequence ID" value="CAK0861825.1"/>
    <property type="molecule type" value="Genomic_DNA"/>
</dbReference>
<feature type="domain" description="Aromatic amino acid beta-eliminating lyase/threonine aldolase" evidence="9">
    <location>
        <begin position="413"/>
        <end position="717"/>
    </location>
</feature>
<reference evidence="11" key="1">
    <citation type="submission" date="2023-10" db="EMBL/GenBank/DDBJ databases">
        <authorList>
            <person name="Chen Y."/>
            <person name="Shah S."/>
            <person name="Dougan E. K."/>
            <person name="Thang M."/>
            <person name="Chan C."/>
        </authorList>
    </citation>
    <scope>NUCLEOTIDE SEQUENCE [LARGE SCALE GENOMIC DNA]</scope>
</reference>
<dbReference type="InterPro" id="IPR001597">
    <property type="entry name" value="ArAA_b-elim_lyase/Thr_aldolase"/>
</dbReference>
<keyword evidence="5" id="KW-0479">Metal-binding</keyword>
<dbReference type="InterPro" id="IPR015424">
    <property type="entry name" value="PyrdxlP-dep_Trfase"/>
</dbReference>
<comment type="cofactor">
    <cofactor evidence="1">
        <name>pyridoxal 5'-phosphate</name>
        <dbReference type="ChEBI" id="CHEBI:597326"/>
    </cofactor>
</comment>
<evidence type="ECO:0000256" key="8">
    <source>
        <dbReference type="ARBA" id="ARBA00023004"/>
    </source>
</evidence>
<evidence type="ECO:0000256" key="5">
    <source>
        <dbReference type="ARBA" id="ARBA00022723"/>
    </source>
</evidence>
<evidence type="ECO:0000256" key="1">
    <source>
        <dbReference type="ARBA" id="ARBA00001933"/>
    </source>
</evidence>
<gene>
    <name evidence="11" type="ORF">PCOR1329_LOCUS50382</name>
</gene>
<comment type="similarity">
    <text evidence="3">Belongs to the threonine aldolase family.</text>
</comment>
<feature type="domain" description="TauD/TfdA-like" evidence="10">
    <location>
        <begin position="153"/>
        <end position="387"/>
    </location>
</feature>
<keyword evidence="6" id="KW-0663">Pyridoxal phosphate</keyword>
<dbReference type="Proteomes" id="UP001189429">
    <property type="component" value="Unassembled WGS sequence"/>
</dbReference>
<evidence type="ECO:0000256" key="3">
    <source>
        <dbReference type="ARBA" id="ARBA00006966"/>
    </source>
</evidence>
<sequence>MALTTRSTAAAALTSRIRARAAAGAKKAIPGCSRWLRGLHSASFDDKLGTFDLRLHRGAEPLQVSALALRDLCQSEICWDHHNHQRRSPRVPAGEPPGVDSVSALDAGLQVVWSDGHVSNYSTSELQRLLRRPGSELPEPILWDRNTLPAPPEVQFASLADASGTQTFARQIHTYGFAVLRGVPLTEAATDAVGELLGAKWSTSMFGTNWEVKIDADSRDSAYSTDEILHHTDGNYLPYRAPMQLFHCFQPGAPGTGISSFIDGFALACELRRRSEKAYDSLTKQTLSYQYQDLKHDISAEHPVLQLNCRGDLVAINWNNHDRATMPADPDLIEAMRLWDTLLQDERWHLDFSLQRGDLLVFDNMRLLHARKGRLDPGSPRHFVGFYLDNGIAGAIHKPRALLWSGDGTDTADLRSDTKTQPDGPMYTAMISATLGDDVVGECETTRAMESYVSELLGKEAALLVSSGTQGNLLATAAQCPRGTEMILGEESHMHLWEAGGPSVLFGIAQRTVPVDELGQLPILALEASLALSDPEDDHCCRTRLVVTENSHGCRGGAVLSPAYMKELVHLCRDRGLRLHVDGARLLNAAAAVAEASSCDKDQKAAAVGGPLGEAARTLLDGVDTVSVCLSKGLGCPGGAVIAGDAATIAECRRLRKLVGGSVRQASGLLAAAGLHAMRERDLFSDLRRDHALMRRLVNGIQRLPGASVNLYGGTNMAVVGLSPVGSSATADDRAARVAALAKASGLRVGSYLGQGGWRFVTHRGIQEHHVDALVEAFARGTA</sequence>
<evidence type="ECO:0000256" key="6">
    <source>
        <dbReference type="ARBA" id="ARBA00022898"/>
    </source>
</evidence>
<organism evidence="11 12">
    <name type="scientific">Prorocentrum cordatum</name>
    <dbReference type="NCBI Taxonomy" id="2364126"/>
    <lineage>
        <taxon>Eukaryota</taxon>
        <taxon>Sar</taxon>
        <taxon>Alveolata</taxon>
        <taxon>Dinophyceae</taxon>
        <taxon>Prorocentrales</taxon>
        <taxon>Prorocentraceae</taxon>
        <taxon>Prorocentrum</taxon>
    </lineage>
</organism>
<dbReference type="InterPro" id="IPR015422">
    <property type="entry name" value="PyrdxlP-dep_Trfase_small"/>
</dbReference>
<keyword evidence="8" id="KW-0408">Iron</keyword>
<dbReference type="Pfam" id="PF02668">
    <property type="entry name" value="TauD"/>
    <property type="match status" value="1"/>
</dbReference>
<keyword evidence="12" id="KW-1185">Reference proteome</keyword>
<dbReference type="PANTHER" id="PTHR48097:SF9">
    <property type="entry name" value="L-THREONINE ALDOLASE"/>
    <property type="match status" value="1"/>
</dbReference>
<dbReference type="InterPro" id="IPR015421">
    <property type="entry name" value="PyrdxlP-dep_Trfase_major"/>
</dbReference>
<comment type="caution">
    <text evidence="11">The sequence shown here is derived from an EMBL/GenBank/DDBJ whole genome shotgun (WGS) entry which is preliminary data.</text>
</comment>
<evidence type="ECO:0000256" key="4">
    <source>
        <dbReference type="ARBA" id="ARBA00008654"/>
    </source>
</evidence>
<accession>A0ABN9UPG6</accession>
<keyword evidence="7" id="KW-0560">Oxidoreductase</keyword>
<name>A0ABN9UPG6_9DINO</name>
<protein>
    <recommendedName>
        <fullName evidence="13">Aromatic amino acid beta-eliminating lyase/threonine aldolase domain-containing protein</fullName>
    </recommendedName>
</protein>
<dbReference type="InterPro" id="IPR003819">
    <property type="entry name" value="TauD/TfdA-like"/>
</dbReference>
<dbReference type="Gene3D" id="3.30.2020.30">
    <property type="match status" value="1"/>
</dbReference>
<dbReference type="Gene3D" id="3.90.1150.10">
    <property type="entry name" value="Aspartate Aminotransferase, domain 1"/>
    <property type="match status" value="1"/>
</dbReference>
<dbReference type="Pfam" id="PF01212">
    <property type="entry name" value="Beta_elim_lyase"/>
    <property type="match status" value="1"/>
</dbReference>
<evidence type="ECO:0000259" key="10">
    <source>
        <dbReference type="Pfam" id="PF02668"/>
    </source>
</evidence>
<evidence type="ECO:0000256" key="7">
    <source>
        <dbReference type="ARBA" id="ARBA00023002"/>
    </source>
</evidence>
<dbReference type="InterPro" id="IPR023603">
    <property type="entry name" value="Low_specificity_L-TA-like"/>
</dbReference>
<dbReference type="Gene3D" id="3.60.130.10">
    <property type="entry name" value="Clavaminate synthase-like"/>
    <property type="match status" value="1"/>
</dbReference>
<dbReference type="PANTHER" id="PTHR48097">
    <property type="entry name" value="L-THREONINE ALDOLASE-RELATED"/>
    <property type="match status" value="1"/>
</dbReference>
<evidence type="ECO:0000313" key="11">
    <source>
        <dbReference type="EMBL" id="CAK0861825.1"/>
    </source>
</evidence>
<evidence type="ECO:0000259" key="9">
    <source>
        <dbReference type="Pfam" id="PF01212"/>
    </source>
</evidence>
<comment type="similarity">
    <text evidence="4">Belongs to the gamma-BBH/TMLD family.</text>
</comment>
<dbReference type="NCBIfam" id="NF041359">
    <property type="entry name" value="GntG_guanitoxin"/>
    <property type="match status" value="1"/>
</dbReference>
<evidence type="ECO:0000256" key="2">
    <source>
        <dbReference type="ARBA" id="ARBA00001954"/>
    </source>
</evidence>
<comment type="cofactor">
    <cofactor evidence="2">
        <name>Fe(2+)</name>
        <dbReference type="ChEBI" id="CHEBI:29033"/>
    </cofactor>
</comment>
<evidence type="ECO:0008006" key="13">
    <source>
        <dbReference type="Google" id="ProtNLM"/>
    </source>
</evidence>
<dbReference type="Gene3D" id="3.40.640.10">
    <property type="entry name" value="Type I PLP-dependent aspartate aminotransferase-like (Major domain)"/>
    <property type="match status" value="1"/>
</dbReference>
<dbReference type="InterPro" id="IPR038492">
    <property type="entry name" value="GBBH-like_N_sf"/>
</dbReference>
<evidence type="ECO:0000313" key="12">
    <source>
        <dbReference type="Proteomes" id="UP001189429"/>
    </source>
</evidence>
<dbReference type="SUPFAM" id="SSF51197">
    <property type="entry name" value="Clavaminate synthase-like"/>
    <property type="match status" value="1"/>
</dbReference>
<dbReference type="SUPFAM" id="SSF53383">
    <property type="entry name" value="PLP-dependent transferases"/>
    <property type="match status" value="1"/>
</dbReference>
<dbReference type="InterPro" id="IPR042098">
    <property type="entry name" value="TauD-like_sf"/>
</dbReference>